<dbReference type="Proteomes" id="UP000284120">
    <property type="component" value="Unassembled WGS sequence"/>
</dbReference>
<gene>
    <name evidence="1" type="ORF">DPV69_10040</name>
</gene>
<evidence type="ECO:0000313" key="1">
    <source>
        <dbReference type="EMBL" id="RWU07327.1"/>
    </source>
</evidence>
<name>A0A3S3SR86_9SPHI</name>
<protein>
    <submittedName>
        <fullName evidence="1">Uncharacterized protein</fullName>
    </submittedName>
</protein>
<dbReference type="AlphaFoldDB" id="A0A3S3SR86"/>
<dbReference type="RefSeq" id="WP_113647239.1">
    <property type="nucleotide sequence ID" value="NZ_QMHN01000003.1"/>
</dbReference>
<organism evidence="1 2">
    <name type="scientific">Pedobacter chitinilyticus</name>
    <dbReference type="NCBI Taxonomy" id="2233776"/>
    <lineage>
        <taxon>Bacteria</taxon>
        <taxon>Pseudomonadati</taxon>
        <taxon>Bacteroidota</taxon>
        <taxon>Sphingobacteriia</taxon>
        <taxon>Sphingobacteriales</taxon>
        <taxon>Sphingobacteriaceae</taxon>
        <taxon>Pedobacter</taxon>
    </lineage>
</organism>
<reference evidence="1 2" key="1">
    <citation type="submission" date="2018-06" db="EMBL/GenBank/DDBJ databases">
        <title>Pedobacter endophyticus sp. nov., an endophytic bacterium isolated from a leaf of Triticum aestivum.</title>
        <authorList>
            <person name="Zhang L."/>
        </authorList>
    </citation>
    <scope>NUCLEOTIDE SEQUENCE [LARGE SCALE GENOMIC DNA]</scope>
    <source>
        <strain evidence="1 2">CM134L-2</strain>
    </source>
</reference>
<evidence type="ECO:0000313" key="2">
    <source>
        <dbReference type="Proteomes" id="UP000284120"/>
    </source>
</evidence>
<dbReference type="OrthoDB" id="704721at2"/>
<dbReference type="EMBL" id="SAYW01000003">
    <property type="protein sequence ID" value="RWU07327.1"/>
    <property type="molecule type" value="Genomic_DNA"/>
</dbReference>
<proteinExistence type="predicted"/>
<comment type="caution">
    <text evidence="1">The sequence shown here is derived from an EMBL/GenBank/DDBJ whole genome shotgun (WGS) entry which is preliminary data.</text>
</comment>
<keyword evidence="2" id="KW-1185">Reference proteome</keyword>
<sequence length="286" mass="31684">MKTSNKLLIAFAAVLIAVPVLVMAYFSKVYYTDAKNFTNLEKQNDSFDAKSESMEAIPLSQFSTISLADGKGINLYIRVIKDHKYGLKINKQDKDLIKCSVNQAGQLQIALTDKIKGHYNISLFVYAPETKAINIDNASSISLNAKGDSLLVNLKKFSDLKFDEATLFNKLSINADGLGTSSDAVNRIDIESKITNSLHLNLKHSNFRSESVSYQDLNITSVGKNEIQVFGDRDNKEKFTIKNLYLTTIDSANVTFKSIDIANAKGSLSNQTSIQLPVINLKQLLK</sequence>
<accession>A0A3S3SR86</accession>
<dbReference type="Gene3D" id="2.160.20.120">
    <property type="match status" value="1"/>
</dbReference>